<dbReference type="AlphaFoldDB" id="A0AAV4X9D1"/>
<dbReference type="EMBL" id="BPLR01017460">
    <property type="protein sequence ID" value="GIY91797.1"/>
    <property type="molecule type" value="Genomic_DNA"/>
</dbReference>
<gene>
    <name evidence="1" type="ORF">CEXT_796861</name>
</gene>
<reference evidence="1 2" key="1">
    <citation type="submission" date="2021-06" db="EMBL/GenBank/DDBJ databases">
        <title>Caerostris extrusa draft genome.</title>
        <authorList>
            <person name="Kono N."/>
            <person name="Arakawa K."/>
        </authorList>
    </citation>
    <scope>NUCLEOTIDE SEQUENCE [LARGE SCALE GENOMIC DNA]</scope>
</reference>
<organism evidence="1 2">
    <name type="scientific">Caerostris extrusa</name>
    <name type="common">Bark spider</name>
    <name type="synonym">Caerostris bankana</name>
    <dbReference type="NCBI Taxonomy" id="172846"/>
    <lineage>
        <taxon>Eukaryota</taxon>
        <taxon>Metazoa</taxon>
        <taxon>Ecdysozoa</taxon>
        <taxon>Arthropoda</taxon>
        <taxon>Chelicerata</taxon>
        <taxon>Arachnida</taxon>
        <taxon>Araneae</taxon>
        <taxon>Araneomorphae</taxon>
        <taxon>Entelegynae</taxon>
        <taxon>Araneoidea</taxon>
        <taxon>Araneidae</taxon>
        <taxon>Caerostris</taxon>
    </lineage>
</organism>
<protein>
    <submittedName>
        <fullName evidence="1">Uncharacterized protein</fullName>
    </submittedName>
</protein>
<keyword evidence="2" id="KW-1185">Reference proteome</keyword>
<proteinExistence type="predicted"/>
<dbReference type="Proteomes" id="UP001054945">
    <property type="component" value="Unassembled WGS sequence"/>
</dbReference>
<sequence>MSYFGGTSFQRSFKEPAKPIETVLSRDIALVYNHVVGKSNYDKVLKVSAELRRGNRLLEDVSTRVMIE</sequence>
<name>A0AAV4X9D1_CAEEX</name>
<evidence type="ECO:0000313" key="2">
    <source>
        <dbReference type="Proteomes" id="UP001054945"/>
    </source>
</evidence>
<accession>A0AAV4X9D1</accession>
<comment type="caution">
    <text evidence="1">The sequence shown here is derived from an EMBL/GenBank/DDBJ whole genome shotgun (WGS) entry which is preliminary data.</text>
</comment>
<evidence type="ECO:0000313" key="1">
    <source>
        <dbReference type="EMBL" id="GIY91797.1"/>
    </source>
</evidence>